<dbReference type="InterPro" id="IPR001471">
    <property type="entry name" value="AP2/ERF_dom"/>
</dbReference>
<evidence type="ECO:0000256" key="5">
    <source>
        <dbReference type="ARBA" id="ARBA00023242"/>
    </source>
</evidence>
<reference evidence="10" key="1">
    <citation type="submission" date="2025-08" db="UniProtKB">
        <authorList>
            <consortium name="RefSeq"/>
        </authorList>
    </citation>
    <scope>IDENTIFICATION</scope>
</reference>
<sequence length="337" mass="36030">MGAPSGGLRGRRKSSTRGHHRFVGVRQRPSGRWVAEIKDSLQKVRLWLGTFDTAEDAARAYDDAARALRGAHARTNFELPQLAPNSGPGGRASLSEVEPFSFEDVCGTGTEAEGILGALKAKLLDGKGLRVLPSANCSSSVQPDMIANISHKNNISKRELASTASITDGVGTVIAIQDPGSSGSGKGDLVLDLDHGDMMAGHVAAAQWSQPCQTTATANMEWPSEPASYEVSWATQMNHIYDQAALFTSSSTIATSAWPLSATTQPSFDSTYPYPCATELFMNKISRTTTTNTPSPQIDGPTEGVWSDEQQFLHCDNSGWTGANSSSWDPFLSYPQC</sequence>
<dbReference type="GeneID" id="105110913"/>
<dbReference type="InterPro" id="IPR050913">
    <property type="entry name" value="AP2/ERF_ERF"/>
</dbReference>
<evidence type="ECO:0000256" key="3">
    <source>
        <dbReference type="ARBA" id="ARBA00023125"/>
    </source>
</evidence>
<dbReference type="GO" id="GO:0009877">
    <property type="term" value="P:nodulation"/>
    <property type="evidence" value="ECO:0007669"/>
    <property type="project" value="UniProtKB-ARBA"/>
</dbReference>
<evidence type="ECO:0000256" key="7">
    <source>
        <dbReference type="SAM" id="MobiDB-lite"/>
    </source>
</evidence>
<dbReference type="CDD" id="cd00018">
    <property type="entry name" value="AP2"/>
    <property type="match status" value="1"/>
</dbReference>
<keyword evidence="2" id="KW-0805">Transcription regulation</keyword>
<evidence type="ECO:0000256" key="2">
    <source>
        <dbReference type="ARBA" id="ARBA00023015"/>
    </source>
</evidence>
<gene>
    <name evidence="10" type="primary">LOC105110913</name>
</gene>
<keyword evidence="5" id="KW-0539">Nucleus</keyword>
<dbReference type="SMART" id="SM00380">
    <property type="entry name" value="AP2"/>
    <property type="match status" value="1"/>
</dbReference>
<dbReference type="GO" id="GO:0003700">
    <property type="term" value="F:DNA-binding transcription factor activity"/>
    <property type="evidence" value="ECO:0007669"/>
    <property type="project" value="InterPro"/>
</dbReference>
<dbReference type="PANTHER" id="PTHR31194">
    <property type="entry name" value="SHN SHINE , DNA BINDING / TRANSCRIPTION FACTOR"/>
    <property type="match status" value="1"/>
</dbReference>
<dbReference type="RefSeq" id="XP_011004420.1">
    <property type="nucleotide sequence ID" value="XM_011006118.1"/>
</dbReference>
<keyword evidence="9" id="KW-1185">Reference proteome</keyword>
<dbReference type="AlphaFoldDB" id="A0AAJ6T5M1"/>
<comment type="similarity">
    <text evidence="6">Belongs to the AP2/ERF transcription factor family. ERF subfamily.</text>
</comment>
<keyword evidence="4" id="KW-0804">Transcription</keyword>
<evidence type="ECO:0000256" key="1">
    <source>
        <dbReference type="ARBA" id="ARBA00004123"/>
    </source>
</evidence>
<dbReference type="GO" id="GO:0005634">
    <property type="term" value="C:nucleus"/>
    <property type="evidence" value="ECO:0007669"/>
    <property type="project" value="UniProtKB-SubCell"/>
</dbReference>
<dbReference type="SUPFAM" id="SSF54171">
    <property type="entry name" value="DNA-binding domain"/>
    <property type="match status" value="1"/>
</dbReference>
<evidence type="ECO:0000259" key="8">
    <source>
        <dbReference type="PROSITE" id="PS51032"/>
    </source>
</evidence>
<dbReference type="Gene3D" id="3.30.730.10">
    <property type="entry name" value="AP2/ERF domain"/>
    <property type="match status" value="1"/>
</dbReference>
<protein>
    <submittedName>
        <fullName evidence="10">Ethylene-responsive transcription factor TINY-like</fullName>
    </submittedName>
</protein>
<feature type="domain" description="AP2/ERF" evidence="8">
    <location>
        <begin position="21"/>
        <end position="78"/>
    </location>
</feature>
<name>A0AAJ6T5M1_POPEU</name>
<dbReference type="PANTHER" id="PTHR31194:SF189">
    <property type="entry name" value="AP2_ERF DOMAIN-CONTAINING PROTEIN"/>
    <property type="match status" value="1"/>
</dbReference>
<dbReference type="Proteomes" id="UP000694918">
    <property type="component" value="Unplaced"/>
</dbReference>
<evidence type="ECO:0000256" key="4">
    <source>
        <dbReference type="ARBA" id="ARBA00023163"/>
    </source>
</evidence>
<dbReference type="GO" id="GO:0003677">
    <property type="term" value="F:DNA binding"/>
    <property type="evidence" value="ECO:0007669"/>
    <property type="project" value="UniProtKB-KW"/>
</dbReference>
<dbReference type="FunFam" id="3.30.730.10:FF:000005">
    <property type="entry name" value="ethylene-responsive transcription factor RAP2-11"/>
    <property type="match status" value="1"/>
</dbReference>
<evidence type="ECO:0000313" key="9">
    <source>
        <dbReference type="Proteomes" id="UP000694918"/>
    </source>
</evidence>
<feature type="region of interest" description="Disordered" evidence="7">
    <location>
        <begin position="1"/>
        <end position="23"/>
    </location>
</feature>
<organism evidence="9 10">
    <name type="scientific">Populus euphratica</name>
    <name type="common">Euphrates poplar</name>
    <dbReference type="NCBI Taxonomy" id="75702"/>
    <lineage>
        <taxon>Eukaryota</taxon>
        <taxon>Viridiplantae</taxon>
        <taxon>Streptophyta</taxon>
        <taxon>Embryophyta</taxon>
        <taxon>Tracheophyta</taxon>
        <taxon>Spermatophyta</taxon>
        <taxon>Magnoliopsida</taxon>
        <taxon>eudicotyledons</taxon>
        <taxon>Gunneridae</taxon>
        <taxon>Pentapetalae</taxon>
        <taxon>rosids</taxon>
        <taxon>fabids</taxon>
        <taxon>Malpighiales</taxon>
        <taxon>Salicaceae</taxon>
        <taxon>Saliceae</taxon>
        <taxon>Populus</taxon>
    </lineage>
</organism>
<evidence type="ECO:0000256" key="6">
    <source>
        <dbReference type="ARBA" id="ARBA00024343"/>
    </source>
</evidence>
<comment type="subcellular location">
    <subcellularLocation>
        <location evidence="1">Nucleus</location>
    </subcellularLocation>
</comment>
<dbReference type="PROSITE" id="PS51032">
    <property type="entry name" value="AP2_ERF"/>
    <property type="match status" value="1"/>
</dbReference>
<keyword evidence="3" id="KW-0238">DNA-binding</keyword>
<accession>A0AAJ6T5M1</accession>
<dbReference type="InterPro" id="IPR036955">
    <property type="entry name" value="AP2/ERF_dom_sf"/>
</dbReference>
<evidence type="ECO:0000313" key="10">
    <source>
        <dbReference type="RefSeq" id="XP_011004420.1"/>
    </source>
</evidence>
<feature type="compositionally biased region" description="Basic residues" evidence="7">
    <location>
        <begin position="9"/>
        <end position="23"/>
    </location>
</feature>
<dbReference type="Pfam" id="PF00847">
    <property type="entry name" value="AP2"/>
    <property type="match status" value="1"/>
</dbReference>
<dbReference type="KEGG" id="peu:105110913"/>
<dbReference type="PRINTS" id="PR00367">
    <property type="entry name" value="ETHRSPELEMNT"/>
</dbReference>
<proteinExistence type="inferred from homology"/>
<dbReference type="InterPro" id="IPR016177">
    <property type="entry name" value="DNA-bd_dom_sf"/>
</dbReference>